<dbReference type="OrthoDB" id="533508at2759"/>
<dbReference type="Proteomes" id="UP000271889">
    <property type="component" value="Unassembled WGS sequence"/>
</dbReference>
<proteinExistence type="predicted"/>
<gene>
    <name evidence="2" type="ORF">CGOC_LOCUS7860</name>
</gene>
<dbReference type="AlphaFoldDB" id="A0A3P6T9F0"/>
<protein>
    <submittedName>
        <fullName evidence="2">Uncharacterized protein</fullName>
    </submittedName>
</protein>
<feature type="compositionally biased region" description="Basic and acidic residues" evidence="1">
    <location>
        <begin position="86"/>
        <end position="96"/>
    </location>
</feature>
<feature type="region of interest" description="Disordered" evidence="1">
    <location>
        <begin position="63"/>
        <end position="102"/>
    </location>
</feature>
<feature type="region of interest" description="Disordered" evidence="1">
    <location>
        <begin position="1"/>
        <end position="26"/>
    </location>
</feature>
<evidence type="ECO:0000313" key="2">
    <source>
        <dbReference type="EMBL" id="VDK81667.1"/>
    </source>
</evidence>
<accession>A0A3P6T9F0</accession>
<keyword evidence="3" id="KW-1185">Reference proteome</keyword>
<evidence type="ECO:0000313" key="3">
    <source>
        <dbReference type="Proteomes" id="UP000271889"/>
    </source>
</evidence>
<sequence length="102" mass="11283">MHLSAPSIQTTLDWHPVEASADPDEGVHEETVIVVSHRFAMTSLTHTDSQRNMRIRGVEMVPSQDIPNMPNMPNSTPPHRAVSPKVRHDMFRKKDSSGSGGS</sequence>
<name>A0A3P6T9F0_CYLGO</name>
<dbReference type="EMBL" id="UYRV01027899">
    <property type="protein sequence ID" value="VDK81667.1"/>
    <property type="molecule type" value="Genomic_DNA"/>
</dbReference>
<feature type="compositionally biased region" description="Polar residues" evidence="1">
    <location>
        <begin position="1"/>
        <end position="12"/>
    </location>
</feature>
<organism evidence="2 3">
    <name type="scientific">Cylicostephanus goldi</name>
    <name type="common">Nematode worm</name>
    <dbReference type="NCBI Taxonomy" id="71465"/>
    <lineage>
        <taxon>Eukaryota</taxon>
        <taxon>Metazoa</taxon>
        <taxon>Ecdysozoa</taxon>
        <taxon>Nematoda</taxon>
        <taxon>Chromadorea</taxon>
        <taxon>Rhabditida</taxon>
        <taxon>Rhabditina</taxon>
        <taxon>Rhabditomorpha</taxon>
        <taxon>Strongyloidea</taxon>
        <taxon>Strongylidae</taxon>
        <taxon>Cylicostephanus</taxon>
    </lineage>
</organism>
<evidence type="ECO:0000256" key="1">
    <source>
        <dbReference type="SAM" id="MobiDB-lite"/>
    </source>
</evidence>
<reference evidence="2 3" key="1">
    <citation type="submission" date="2018-11" db="EMBL/GenBank/DDBJ databases">
        <authorList>
            <consortium name="Pathogen Informatics"/>
        </authorList>
    </citation>
    <scope>NUCLEOTIDE SEQUENCE [LARGE SCALE GENOMIC DNA]</scope>
</reference>